<feature type="transmembrane region" description="Helical" evidence="2">
    <location>
        <begin position="194"/>
        <end position="216"/>
    </location>
</feature>
<sequence>MNDSRRALRETRTARATADRWRFLLVQAALLNVLFAVGAVAAWPIYRSPVFLIAVGAGLVAAHAVAALGTRWRWSGWWTALAALGAYAVLGLPVAAPGSLVSVPTALRALVGILIAPATGWKDLLTLELPLGSYQTTLAPVLFLFIALPTAALSLAWRSRRWWWLAVPAALGLTVFGVVFGARGLSAPLRFAGFAVQIETLVGAAALVAALAVVIWRMRDDRRRALRQTAAASGVRTTGRATRGLAGRAAVAVAMVVASVAGAALWAPWALADRSRDVARAAVDPFLEVAQTLSPLAEYRASFGDDAYEATLFTVAAPEQVDRVRIATLPFYDGRTVRAVDPDAGLLDPTTAFTRVPSQIDTASATTTIEVGVGDLGGIWVPTVGQLHTIAFDGARASALADGFFHNAATGTAVELEGGGLEPGDAYRLEAVVEADATAVASLVPARSGPSLPTDLVPESLTEWIEAQGAPTGGAGLETLIDRLRARGYLSHALSADADADAAPVWMRDLGIEDFQPSRAGHSTDRIGVLFSELLARQREMGDASDAALVSGIGDDEQFAVAAMLIADQLGFESRVVVGTRLRGDDGLPACDDDGTCRGGDLAAWVEVQDAAGTWTAIDATPQSESFPSPDLEQRQDPENPTDVRRENAESVLPADASPSDGTERAEDTTEEQADLSGLWFALRVTGISLLGLVVLFGPLLVVLIAKAVRRRSRRRAAHVVDRFTGGWQEFVDTAVDHGYPVPQTQTRQELAALYAGEGARLATLADRSVFDATPPSDAENAEFWRIVDAERARFAGELGWWRRWRARASLRSLRRRDERRGRRKGRGRRG</sequence>
<reference evidence="4 5" key="1">
    <citation type="submission" date="2023-05" db="EMBL/GenBank/DDBJ databases">
        <title>Microbacterium dauci sp.nov., Isolated from Carrot Rhizosphere Soil.</title>
        <authorList>
            <person name="Xiao Z."/>
            <person name="Zheng J."/>
        </authorList>
    </citation>
    <scope>NUCLEOTIDE SEQUENCE [LARGE SCALE GENOMIC DNA]</scope>
    <source>
        <strain evidence="4 5">LX3-4</strain>
    </source>
</reference>
<feature type="region of interest" description="Disordered" evidence="1">
    <location>
        <begin position="620"/>
        <end position="671"/>
    </location>
</feature>
<feature type="compositionally biased region" description="Basic and acidic residues" evidence="1">
    <location>
        <begin position="632"/>
        <end position="649"/>
    </location>
</feature>
<keyword evidence="5" id="KW-1185">Reference proteome</keyword>
<evidence type="ECO:0000256" key="2">
    <source>
        <dbReference type="SAM" id="Phobius"/>
    </source>
</evidence>
<dbReference type="Proteomes" id="UP001321481">
    <property type="component" value="Unassembled WGS sequence"/>
</dbReference>
<feature type="transmembrane region" description="Helical" evidence="2">
    <location>
        <begin position="162"/>
        <end position="182"/>
    </location>
</feature>
<dbReference type="InterPro" id="IPR002931">
    <property type="entry name" value="Transglutaminase-like"/>
</dbReference>
<evidence type="ECO:0000313" key="5">
    <source>
        <dbReference type="Proteomes" id="UP001321481"/>
    </source>
</evidence>
<accession>A0ABT6ZAW9</accession>
<feature type="transmembrane region" description="Helical" evidence="2">
    <location>
        <begin position="49"/>
        <end position="69"/>
    </location>
</feature>
<evidence type="ECO:0000313" key="4">
    <source>
        <dbReference type="EMBL" id="MDJ1113300.1"/>
    </source>
</evidence>
<dbReference type="EMBL" id="JASJND010000001">
    <property type="protein sequence ID" value="MDJ1113300.1"/>
    <property type="molecule type" value="Genomic_DNA"/>
</dbReference>
<proteinExistence type="predicted"/>
<keyword evidence="2" id="KW-1133">Transmembrane helix</keyword>
<evidence type="ECO:0000256" key="1">
    <source>
        <dbReference type="SAM" id="MobiDB-lite"/>
    </source>
</evidence>
<feature type="transmembrane region" description="Helical" evidence="2">
    <location>
        <begin position="21"/>
        <end position="43"/>
    </location>
</feature>
<dbReference type="RefSeq" id="WP_283714586.1">
    <property type="nucleotide sequence ID" value="NZ_JASJND010000001.1"/>
</dbReference>
<name>A0ABT6ZAW9_9MICO</name>
<feature type="domain" description="Transglutaminase-like" evidence="3">
    <location>
        <begin position="545"/>
        <end position="620"/>
    </location>
</feature>
<comment type="caution">
    <text evidence="4">The sequence shown here is derived from an EMBL/GenBank/DDBJ whole genome shotgun (WGS) entry which is preliminary data.</text>
</comment>
<feature type="transmembrane region" description="Helical" evidence="2">
    <location>
        <begin position="249"/>
        <end position="271"/>
    </location>
</feature>
<protein>
    <submittedName>
        <fullName evidence="4">Transglutaminase domain-containing protein</fullName>
    </submittedName>
</protein>
<dbReference type="Pfam" id="PF01841">
    <property type="entry name" value="Transglut_core"/>
    <property type="match status" value="1"/>
</dbReference>
<feature type="transmembrane region" description="Helical" evidence="2">
    <location>
        <begin position="679"/>
        <end position="706"/>
    </location>
</feature>
<keyword evidence="2" id="KW-0472">Membrane</keyword>
<dbReference type="SUPFAM" id="SSF54001">
    <property type="entry name" value="Cysteine proteinases"/>
    <property type="match status" value="1"/>
</dbReference>
<organism evidence="4 5">
    <name type="scientific">Microbacterium dauci</name>
    <dbReference type="NCBI Taxonomy" id="3048008"/>
    <lineage>
        <taxon>Bacteria</taxon>
        <taxon>Bacillati</taxon>
        <taxon>Actinomycetota</taxon>
        <taxon>Actinomycetes</taxon>
        <taxon>Micrococcales</taxon>
        <taxon>Microbacteriaceae</taxon>
        <taxon>Microbacterium</taxon>
    </lineage>
</organism>
<keyword evidence="2" id="KW-0812">Transmembrane</keyword>
<feature type="transmembrane region" description="Helical" evidence="2">
    <location>
        <begin position="137"/>
        <end position="155"/>
    </location>
</feature>
<gene>
    <name evidence="4" type="ORF">QNI14_02405</name>
</gene>
<evidence type="ECO:0000259" key="3">
    <source>
        <dbReference type="Pfam" id="PF01841"/>
    </source>
</evidence>
<dbReference type="InterPro" id="IPR038765">
    <property type="entry name" value="Papain-like_cys_pep_sf"/>
</dbReference>
<feature type="transmembrane region" description="Helical" evidence="2">
    <location>
        <begin position="76"/>
        <end position="96"/>
    </location>
</feature>